<dbReference type="InterPro" id="IPR006120">
    <property type="entry name" value="Resolvase_HTH_dom"/>
</dbReference>
<name>A0ABS9EY58_9BACT</name>
<evidence type="ECO:0000313" key="2">
    <source>
        <dbReference type="EMBL" id="MCF4146185.1"/>
    </source>
</evidence>
<evidence type="ECO:0000259" key="1">
    <source>
        <dbReference type="Pfam" id="PF02796"/>
    </source>
</evidence>
<comment type="caution">
    <text evidence="2">The sequence shown here is derived from an EMBL/GenBank/DDBJ whole genome shotgun (WGS) entry which is preliminary data.</text>
</comment>
<dbReference type="Pfam" id="PF02796">
    <property type="entry name" value="HTH_7"/>
    <property type="match status" value="1"/>
</dbReference>
<evidence type="ECO:0000313" key="3">
    <source>
        <dbReference type="Proteomes" id="UP001200932"/>
    </source>
</evidence>
<dbReference type="EMBL" id="JAKGUF010000040">
    <property type="protein sequence ID" value="MCF4146185.1"/>
    <property type="molecule type" value="Genomic_DNA"/>
</dbReference>
<accession>A0ABS9EY58</accession>
<proteinExistence type="predicted"/>
<organism evidence="2 3">
    <name type="scientific">Dethiosulfovibrio acidaminovorans</name>
    <dbReference type="NCBI Taxonomy" id="133535"/>
    <lineage>
        <taxon>Bacteria</taxon>
        <taxon>Thermotogati</taxon>
        <taxon>Synergistota</taxon>
        <taxon>Synergistia</taxon>
        <taxon>Synergistales</taxon>
        <taxon>Dethiosulfovibrionaceae</taxon>
        <taxon>Dethiosulfovibrio</taxon>
    </lineage>
</organism>
<protein>
    <recommendedName>
        <fullName evidence="1">Resolvase HTH domain-containing protein</fullName>
    </recommendedName>
</protein>
<sequence>MTKLPRVPFPCKGINVNFCKNPACSNFGVPAQIETVKRGRGNTAPDGYILTGSPDRRRNIRVPMLRCKKCNEYLTLKSNFCIVEEFERISAYLNLTLPKKLFSCPEICCPNNKMFIDLVKWKSKRRDTFDYVLYGKTPQGTTRVKCQKCGKVFSPFPKTSISRQRKSHINKTLFSLLMNKSPIRRICEILSLSPSTVYRKIDFIHRQCLGFVAKRENEWAKKGCQRVYVSLDRQDYTINWKKKTDRRNVVLSAIGSADNETGYVFGMHLNYNPSLDRTQVNEDALHCGEAMVPLPFRKYAHLWLDCDYEDSIPKSNSEKDLLNAENDRYNGSIDAALQDPNKKCPSKGMQVHSEYTLYAHFFLLRHFFQNVDKVRLFLDQDSGMKAGALGAFCDSVKARTCDVFYVRINKDMTIDERKHWFTMAKTVLKVKQSRYPNQSESNLRKGLMKEAIQGSAHTEGKWVLSPSPSMDEPEKAICYLTDYGDYDEDHLANLYNKASLRGIDRFFMQVRRRISLLERPIGTSSNAGRMWYGYSAYNPAVVVKLLDIFRVFYNYTRPGKDKMTPAMRIGMAKSVIGLDEILYY</sequence>
<dbReference type="Proteomes" id="UP001200932">
    <property type="component" value="Unassembled WGS sequence"/>
</dbReference>
<reference evidence="2 3" key="1">
    <citation type="submission" date="2022-01" db="EMBL/GenBank/DDBJ databases">
        <title>Dethiosulfovibrio faecalis sp. nov., a novel proteolytic, non-sulfur-reducing bacterium isolated from a marine aquaculture solid waste bioreactor.</title>
        <authorList>
            <person name="Grabowski S."/>
            <person name="Apolinario E."/>
            <person name="Schneider N."/>
            <person name="Marshall C.W."/>
            <person name="Sowers K.R."/>
        </authorList>
    </citation>
    <scope>NUCLEOTIDE SEQUENCE [LARGE SCALE GENOMIC DNA]</scope>
    <source>
        <strain evidence="2 3">DSM 12590</strain>
    </source>
</reference>
<keyword evidence="3" id="KW-1185">Reference proteome</keyword>
<feature type="domain" description="Resolvase HTH" evidence="1">
    <location>
        <begin position="165"/>
        <end position="200"/>
    </location>
</feature>
<gene>
    <name evidence="2" type="ORF">L2W31_12715</name>
</gene>